<reference evidence="2 3" key="1">
    <citation type="submission" date="2015-10" db="EMBL/GenBank/DDBJ databases">
        <title>Genomic differences between typical nodule nitrogen-fixing rhizobial strains and those coming from bean seeds.</title>
        <authorList>
            <person name="Peralta H."/>
            <person name="Aguilar-Vera A."/>
            <person name="Diaz R."/>
            <person name="Mora Y."/>
            <person name="Martinez-Batallar G."/>
            <person name="Salazar E."/>
            <person name="Vargas-Lagunas C."/>
            <person name="Encarnacion S."/>
            <person name="Girard L."/>
            <person name="Mora J."/>
        </authorList>
    </citation>
    <scope>NUCLEOTIDE SEQUENCE [LARGE SCALE GENOMIC DNA]</scope>
    <source>
        <strain evidence="2 3">CFNEI 73</strain>
    </source>
</reference>
<dbReference type="EMBL" id="CP013107">
    <property type="protein sequence ID" value="APG90393.1"/>
    <property type="molecule type" value="Genomic_DNA"/>
</dbReference>
<dbReference type="AlphaFoldDB" id="A0A1L3LK21"/>
<evidence type="ECO:0000256" key="1">
    <source>
        <dbReference type="SAM" id="MobiDB-lite"/>
    </source>
</evidence>
<evidence type="ECO:0008006" key="4">
    <source>
        <dbReference type="Google" id="ProtNLM"/>
    </source>
</evidence>
<feature type="region of interest" description="Disordered" evidence="1">
    <location>
        <begin position="168"/>
        <end position="192"/>
    </location>
</feature>
<dbReference type="KEGG" id="same:SAMCFNEI73_Ch1076"/>
<evidence type="ECO:0000313" key="2">
    <source>
        <dbReference type="EMBL" id="APG90393.1"/>
    </source>
</evidence>
<dbReference type="Proteomes" id="UP000182306">
    <property type="component" value="Chromosome"/>
</dbReference>
<gene>
    <name evidence="2" type="ORF">SAMCFNEI73_Ch1076</name>
</gene>
<sequence length="369" mass="40278">MPFRAIGNGVMLLHLGFVVTNRFRELERPQTGRLKDVVLMATVTGFESLRIPRKSDLKQFAELFEPLFLGSSNEARRQAAAALSQCAHVPESVALLIGSMPISIAAIFLTRSKAIPDRTLISIIRHQGPAHANAIAHREDLSPSIVDALVEYHQFSAVVSRVEIPPPSIAAPPATAEDEDRPSSDRVTRENKLRDEIRGLARAGSRSLHEAGRLQPIDELHQALLMRFARSGEAVLFATALAAALSASRALAERILLDVSGQQLAVTLTALALPDEELVPLLLALYPHLSERLGSSNRAEALLRSIDRKTGLERVESWVRADRDGTARPVSHEGYFAENRLSDPRLQETRTASAAPPAAAQPKRTVGRK</sequence>
<keyword evidence="3" id="KW-1185">Reference proteome</keyword>
<protein>
    <recommendedName>
        <fullName evidence="4">DUF2336 domain-containing protein</fullName>
    </recommendedName>
</protein>
<dbReference type="InterPro" id="IPR019285">
    <property type="entry name" value="DUF2336"/>
</dbReference>
<feature type="region of interest" description="Disordered" evidence="1">
    <location>
        <begin position="329"/>
        <end position="369"/>
    </location>
</feature>
<accession>A0A1L3LK21</accession>
<feature type="compositionally biased region" description="Basic and acidic residues" evidence="1">
    <location>
        <begin position="181"/>
        <end position="192"/>
    </location>
</feature>
<organism evidence="2 3">
    <name type="scientific">Sinorhizobium americanum</name>
    <dbReference type="NCBI Taxonomy" id="194963"/>
    <lineage>
        <taxon>Bacteria</taxon>
        <taxon>Pseudomonadati</taxon>
        <taxon>Pseudomonadota</taxon>
        <taxon>Alphaproteobacteria</taxon>
        <taxon>Hyphomicrobiales</taxon>
        <taxon>Rhizobiaceae</taxon>
        <taxon>Sinorhizobium/Ensifer group</taxon>
        <taxon>Sinorhizobium</taxon>
    </lineage>
</organism>
<dbReference type="Pfam" id="PF10098">
    <property type="entry name" value="DUF2336"/>
    <property type="match status" value="1"/>
</dbReference>
<proteinExistence type="predicted"/>
<feature type="compositionally biased region" description="Low complexity" evidence="1">
    <location>
        <begin position="352"/>
        <end position="362"/>
    </location>
</feature>
<evidence type="ECO:0000313" key="3">
    <source>
        <dbReference type="Proteomes" id="UP000182306"/>
    </source>
</evidence>
<name>A0A1L3LK21_9HYPH</name>